<dbReference type="EMBL" id="JAUJYN010000007">
    <property type="protein sequence ID" value="KAK1266343.1"/>
    <property type="molecule type" value="Genomic_DNA"/>
</dbReference>
<dbReference type="PANTHER" id="PTHR31589:SF110">
    <property type="entry name" value="PROTEIN, PUTATIVE (DUF239)-RELATED"/>
    <property type="match status" value="1"/>
</dbReference>
<dbReference type="PROSITE" id="PS52045">
    <property type="entry name" value="NEPROSIN_PEP_CD"/>
    <property type="match status" value="1"/>
</dbReference>
<dbReference type="Pfam" id="PF03080">
    <property type="entry name" value="Neprosin"/>
    <property type="match status" value="1"/>
</dbReference>
<dbReference type="Pfam" id="PF14365">
    <property type="entry name" value="Neprosin_AP"/>
    <property type="match status" value="1"/>
</dbReference>
<keyword evidence="4" id="KW-1185">Reference proteome</keyword>
<protein>
    <recommendedName>
        <fullName evidence="2">Neprosin PEP catalytic domain-containing protein</fullName>
    </recommendedName>
</protein>
<comment type="caution">
    <text evidence="3">The sequence shown here is derived from an EMBL/GenBank/DDBJ whole genome shotgun (WGS) entry which is preliminary data.</text>
</comment>
<reference evidence="3" key="1">
    <citation type="journal article" date="2023" name="Nat. Commun.">
        <title>Diploid and tetraploid genomes of Acorus and the evolution of monocots.</title>
        <authorList>
            <person name="Ma L."/>
            <person name="Liu K.W."/>
            <person name="Li Z."/>
            <person name="Hsiao Y.Y."/>
            <person name="Qi Y."/>
            <person name="Fu T."/>
            <person name="Tang G.D."/>
            <person name="Zhang D."/>
            <person name="Sun W.H."/>
            <person name="Liu D.K."/>
            <person name="Li Y."/>
            <person name="Chen G.Z."/>
            <person name="Liu X.D."/>
            <person name="Liao X.Y."/>
            <person name="Jiang Y.T."/>
            <person name="Yu X."/>
            <person name="Hao Y."/>
            <person name="Huang J."/>
            <person name="Zhao X.W."/>
            <person name="Ke S."/>
            <person name="Chen Y.Y."/>
            <person name="Wu W.L."/>
            <person name="Hsu J.L."/>
            <person name="Lin Y.F."/>
            <person name="Huang M.D."/>
            <person name="Li C.Y."/>
            <person name="Huang L."/>
            <person name="Wang Z.W."/>
            <person name="Zhao X."/>
            <person name="Zhong W.Y."/>
            <person name="Peng D.H."/>
            <person name="Ahmad S."/>
            <person name="Lan S."/>
            <person name="Zhang J.S."/>
            <person name="Tsai W.C."/>
            <person name="Van de Peer Y."/>
            <person name="Liu Z.J."/>
        </authorList>
    </citation>
    <scope>NUCLEOTIDE SEQUENCE</scope>
    <source>
        <strain evidence="3">SCP</strain>
    </source>
</reference>
<gene>
    <name evidence="3" type="ORF">QJS04_geneDACA002514</name>
</gene>
<proteinExistence type="predicted"/>
<feature type="chain" id="PRO_5043518926" description="Neprosin PEP catalytic domain-containing protein" evidence="1">
    <location>
        <begin position="36"/>
        <end position="289"/>
    </location>
</feature>
<dbReference type="Proteomes" id="UP001179952">
    <property type="component" value="Unassembled WGS sequence"/>
</dbReference>
<evidence type="ECO:0000259" key="2">
    <source>
        <dbReference type="PROSITE" id="PS52045"/>
    </source>
</evidence>
<keyword evidence="1" id="KW-0732">Signal</keyword>
<sequence>MKTNTMRGLNPSVPIIKAILLSLVLVVLIDGVARAEKTQSHETYIKINEFLKHLNKPPSKTIESEDGDIIDCIDIYKQSAFDHPSLKNHIIQMTPSLFKKRDVVSSNSKNEWTWQKSGSCPQGTVPIRRTSREDILRATSVEQFGRRDGSAGSGTIDYAVIHTDYAESIFYGAKGRINVWNVYVEPNEWSHSAIIVGNDNHKNHAFIEAGWSADESGRTGCYNLICPGFVQVSRKTALGATIQPLSTFRGPQHVIDVAIYRSKSIDPKMVDECECRAGKRTKPLGLGSI</sequence>
<evidence type="ECO:0000313" key="3">
    <source>
        <dbReference type="EMBL" id="KAK1266343.1"/>
    </source>
</evidence>
<reference evidence="3" key="2">
    <citation type="submission" date="2023-06" db="EMBL/GenBank/DDBJ databases">
        <authorList>
            <person name="Ma L."/>
            <person name="Liu K.-W."/>
            <person name="Li Z."/>
            <person name="Hsiao Y.-Y."/>
            <person name="Qi Y."/>
            <person name="Fu T."/>
            <person name="Tang G."/>
            <person name="Zhang D."/>
            <person name="Sun W.-H."/>
            <person name="Liu D.-K."/>
            <person name="Li Y."/>
            <person name="Chen G.-Z."/>
            <person name="Liu X.-D."/>
            <person name="Liao X.-Y."/>
            <person name="Jiang Y.-T."/>
            <person name="Yu X."/>
            <person name="Hao Y."/>
            <person name="Huang J."/>
            <person name="Zhao X.-W."/>
            <person name="Ke S."/>
            <person name="Chen Y.-Y."/>
            <person name="Wu W.-L."/>
            <person name="Hsu J.-L."/>
            <person name="Lin Y.-F."/>
            <person name="Huang M.-D."/>
            <person name="Li C.-Y."/>
            <person name="Huang L."/>
            <person name="Wang Z.-W."/>
            <person name="Zhao X."/>
            <person name="Zhong W.-Y."/>
            <person name="Peng D.-H."/>
            <person name="Ahmad S."/>
            <person name="Lan S."/>
            <person name="Zhang J.-S."/>
            <person name="Tsai W.-C."/>
            <person name="Van De Peer Y."/>
            <person name="Liu Z.-J."/>
        </authorList>
    </citation>
    <scope>NUCLEOTIDE SEQUENCE</scope>
    <source>
        <strain evidence="3">SCP</strain>
        <tissue evidence="3">Leaves</tissue>
    </source>
</reference>
<dbReference type="PANTHER" id="PTHR31589">
    <property type="entry name" value="PROTEIN, PUTATIVE (DUF239)-RELATED-RELATED"/>
    <property type="match status" value="1"/>
</dbReference>
<feature type="domain" description="Neprosin PEP catalytic" evidence="2">
    <location>
        <begin position="150"/>
        <end position="289"/>
    </location>
</feature>
<dbReference type="InterPro" id="IPR004314">
    <property type="entry name" value="Neprosin"/>
</dbReference>
<dbReference type="AlphaFoldDB" id="A0AAV9AQ96"/>
<dbReference type="InterPro" id="IPR053168">
    <property type="entry name" value="Glutamic_endopeptidase"/>
</dbReference>
<feature type="signal peptide" evidence="1">
    <location>
        <begin position="1"/>
        <end position="35"/>
    </location>
</feature>
<accession>A0AAV9AQ96</accession>
<organism evidence="3 4">
    <name type="scientific">Acorus gramineus</name>
    <name type="common">Dwarf sweet flag</name>
    <dbReference type="NCBI Taxonomy" id="55184"/>
    <lineage>
        <taxon>Eukaryota</taxon>
        <taxon>Viridiplantae</taxon>
        <taxon>Streptophyta</taxon>
        <taxon>Embryophyta</taxon>
        <taxon>Tracheophyta</taxon>
        <taxon>Spermatophyta</taxon>
        <taxon>Magnoliopsida</taxon>
        <taxon>Liliopsida</taxon>
        <taxon>Acoraceae</taxon>
        <taxon>Acorus</taxon>
    </lineage>
</organism>
<evidence type="ECO:0000313" key="4">
    <source>
        <dbReference type="Proteomes" id="UP001179952"/>
    </source>
</evidence>
<name>A0AAV9AQ96_ACOGR</name>
<dbReference type="InterPro" id="IPR025521">
    <property type="entry name" value="Neprosin_propep"/>
</dbReference>
<evidence type="ECO:0000256" key="1">
    <source>
        <dbReference type="SAM" id="SignalP"/>
    </source>
</evidence>